<gene>
    <name evidence="3" type="ORF">NCTC11190_00372</name>
</gene>
<dbReference type="STRING" id="880526.GCA_000427365_01070"/>
<dbReference type="InterPro" id="IPR001387">
    <property type="entry name" value="Cro/C1-type_HTH"/>
</dbReference>
<dbReference type="PANTHER" id="PTHR46558:SF4">
    <property type="entry name" value="DNA-BIDING PHAGE PROTEIN"/>
    <property type="match status" value="1"/>
</dbReference>
<feature type="domain" description="HTH cro/C1-type" evidence="2">
    <location>
        <begin position="1"/>
        <end position="46"/>
    </location>
</feature>
<sequence length="55" mass="6370">MTQQELADKAGVSRQTINYIETQRYVPSVIVALKIAAVFGQRLESLFFLEHEDWE</sequence>
<evidence type="ECO:0000259" key="2">
    <source>
        <dbReference type="PROSITE" id="PS50943"/>
    </source>
</evidence>
<dbReference type="AlphaFoldDB" id="A0A379MNQ1"/>
<dbReference type="Pfam" id="PF01381">
    <property type="entry name" value="HTH_3"/>
    <property type="match status" value="1"/>
</dbReference>
<accession>A0A379MNQ1</accession>
<dbReference type="GO" id="GO:0003677">
    <property type="term" value="F:DNA binding"/>
    <property type="evidence" value="ECO:0007669"/>
    <property type="project" value="UniProtKB-KW"/>
</dbReference>
<dbReference type="PROSITE" id="PS50943">
    <property type="entry name" value="HTH_CROC1"/>
    <property type="match status" value="1"/>
</dbReference>
<evidence type="ECO:0000256" key="1">
    <source>
        <dbReference type="ARBA" id="ARBA00023125"/>
    </source>
</evidence>
<organism evidence="3 4">
    <name type="scientific">Rikenella microfusus</name>
    <dbReference type="NCBI Taxonomy" id="28139"/>
    <lineage>
        <taxon>Bacteria</taxon>
        <taxon>Pseudomonadati</taxon>
        <taxon>Bacteroidota</taxon>
        <taxon>Bacteroidia</taxon>
        <taxon>Bacteroidales</taxon>
        <taxon>Rikenellaceae</taxon>
        <taxon>Rikenella</taxon>
    </lineage>
</organism>
<dbReference type="SUPFAM" id="SSF47413">
    <property type="entry name" value="lambda repressor-like DNA-binding domains"/>
    <property type="match status" value="1"/>
</dbReference>
<dbReference type="Proteomes" id="UP000255233">
    <property type="component" value="Unassembled WGS sequence"/>
</dbReference>
<dbReference type="PANTHER" id="PTHR46558">
    <property type="entry name" value="TRACRIPTIONAL REGULATORY PROTEIN-RELATED-RELATED"/>
    <property type="match status" value="1"/>
</dbReference>
<dbReference type="CDD" id="cd00093">
    <property type="entry name" value="HTH_XRE"/>
    <property type="match status" value="1"/>
</dbReference>
<dbReference type="EMBL" id="UGVL01000001">
    <property type="protein sequence ID" value="SUE33175.1"/>
    <property type="molecule type" value="Genomic_DNA"/>
</dbReference>
<reference evidence="3 4" key="1">
    <citation type="submission" date="2018-06" db="EMBL/GenBank/DDBJ databases">
        <authorList>
            <consortium name="Pathogen Informatics"/>
            <person name="Doyle S."/>
        </authorList>
    </citation>
    <scope>NUCLEOTIDE SEQUENCE [LARGE SCALE GENOMIC DNA]</scope>
    <source>
        <strain evidence="3 4">NCTC11190</strain>
    </source>
</reference>
<keyword evidence="4" id="KW-1185">Reference proteome</keyword>
<dbReference type="InterPro" id="IPR010982">
    <property type="entry name" value="Lambda_DNA-bd_dom_sf"/>
</dbReference>
<evidence type="ECO:0000313" key="4">
    <source>
        <dbReference type="Proteomes" id="UP000255233"/>
    </source>
</evidence>
<keyword evidence="1" id="KW-0238">DNA-binding</keyword>
<dbReference type="Gene3D" id="1.10.260.40">
    <property type="entry name" value="lambda repressor-like DNA-binding domains"/>
    <property type="match status" value="1"/>
</dbReference>
<evidence type="ECO:0000313" key="3">
    <source>
        <dbReference type="EMBL" id="SUE33175.1"/>
    </source>
</evidence>
<name>A0A379MNQ1_9BACT</name>
<dbReference type="SMART" id="SM00530">
    <property type="entry name" value="HTH_XRE"/>
    <property type="match status" value="1"/>
</dbReference>
<proteinExistence type="predicted"/>
<protein>
    <submittedName>
        <fullName evidence="3">Transcriptional regulator, y4mF family</fullName>
    </submittedName>
</protein>